<evidence type="ECO:0000256" key="1">
    <source>
        <dbReference type="SAM" id="MobiDB-lite"/>
    </source>
</evidence>
<organism evidence="3 4">
    <name type="scientific">Microdochium bolleyi</name>
    <dbReference type="NCBI Taxonomy" id="196109"/>
    <lineage>
        <taxon>Eukaryota</taxon>
        <taxon>Fungi</taxon>
        <taxon>Dikarya</taxon>
        <taxon>Ascomycota</taxon>
        <taxon>Pezizomycotina</taxon>
        <taxon>Sordariomycetes</taxon>
        <taxon>Xylariomycetidae</taxon>
        <taxon>Xylariales</taxon>
        <taxon>Microdochiaceae</taxon>
        <taxon>Microdochium</taxon>
    </lineage>
</organism>
<reference evidence="4" key="1">
    <citation type="submission" date="2016-02" db="EMBL/GenBank/DDBJ databases">
        <title>Draft genome sequence of Microdochium bolleyi, a fungal endophyte of beachgrass.</title>
        <authorList>
            <consortium name="DOE Joint Genome Institute"/>
            <person name="David A.S."/>
            <person name="May G."/>
            <person name="Haridas S."/>
            <person name="Lim J."/>
            <person name="Wang M."/>
            <person name="Labutti K."/>
            <person name="Lipzen A."/>
            <person name="Barry K."/>
            <person name="Grigoriev I.V."/>
        </authorList>
    </citation>
    <scope>NUCLEOTIDE SEQUENCE [LARGE SCALE GENOMIC DNA]</scope>
    <source>
        <strain evidence="4">J235TASD1</strain>
    </source>
</reference>
<dbReference type="AlphaFoldDB" id="A0A136JE17"/>
<sequence>MYSTSQLPKQHHQANNPSPPQQLQSVWSPDTEASISPQQGLQRLPTIEATSGPAAASTAVLNPHFKHRVVAADAEDEDLDTPCTLFEEDGSPLATRKSLRPPLTAITPDSAASRSHGWWDHVTTPFSAKSGPFSAKTPIEITTATSPSTEEWWKLSNEKSGSSAAVSSSAPGPSVNTETRTSEKIASDSFGNPPAHTTGALAEKAQTVPEDNISITAELPPPYSPPKEQVKYGAVLPPAQLFPQQTRMPSPRPSTPGLPGTMTSQGSVALSDIPLTPAAHSRAVLPDRAPGSLPGDRFHEARGPSHKTERQRRRHEKEDVVARKVGGFWRGRGCMPENGCFGRSGREGRKRRRICLGIFGAVLALIILAIVLAVVLARRPAIVKVEEPAPISVFLNATGFPPMPTGVLTMAGPTNSVAFSDCMYQGTPKTAWSCSLPQDEQASVAPFAPNQPEFIFQIQFDNHTQASWNVPDGADPVTKGFSPNPSPPKFKDLDFLGNTTDRIVSGIKAGEATPFYISLLTSVNDTVGSNVLARRQGFNNQIGSGGDNGTNDFNIADRLPRPALNADGTIAPPQLFPRPTQQPIRLYDRGLPTEHYGFYTYFNKTILMHDKAKLSPLDRDGGASFKDAKYMLIFGQARFHVQIWTRSVNTTQLLGNATAATASGPSASLAPGTMPYPVTVTEDMHGGNPTQKIDYYWGLTDSKHVNTTDAKLIVADRGFGGGLVNPLAQRDPAVGGIDGGTGGCRCEWVNFKSTTK</sequence>
<keyword evidence="2" id="KW-1133">Transmembrane helix</keyword>
<evidence type="ECO:0000256" key="2">
    <source>
        <dbReference type="SAM" id="Phobius"/>
    </source>
</evidence>
<keyword evidence="2" id="KW-0812">Transmembrane</keyword>
<feature type="region of interest" description="Disordered" evidence="1">
    <location>
        <begin position="125"/>
        <end position="198"/>
    </location>
</feature>
<keyword evidence="2" id="KW-0472">Membrane</keyword>
<feature type="transmembrane region" description="Helical" evidence="2">
    <location>
        <begin position="354"/>
        <end position="377"/>
    </location>
</feature>
<dbReference type="OrthoDB" id="10259622at2759"/>
<keyword evidence="4" id="KW-1185">Reference proteome</keyword>
<accession>A0A136JE17</accession>
<feature type="region of interest" description="Disordered" evidence="1">
    <location>
        <begin position="243"/>
        <end position="265"/>
    </location>
</feature>
<evidence type="ECO:0000313" key="3">
    <source>
        <dbReference type="EMBL" id="KXJ95413.1"/>
    </source>
</evidence>
<dbReference type="STRING" id="196109.A0A136JE17"/>
<evidence type="ECO:0000313" key="4">
    <source>
        <dbReference type="Proteomes" id="UP000070501"/>
    </source>
</evidence>
<protein>
    <recommendedName>
        <fullName evidence="5">Glycoprotease family protein</fullName>
    </recommendedName>
</protein>
<dbReference type="EMBL" id="KQ964246">
    <property type="protein sequence ID" value="KXJ95413.1"/>
    <property type="molecule type" value="Genomic_DNA"/>
</dbReference>
<feature type="compositionally biased region" description="Basic and acidic residues" evidence="1">
    <location>
        <begin position="296"/>
        <end position="308"/>
    </location>
</feature>
<name>A0A136JE17_9PEZI</name>
<feature type="region of interest" description="Disordered" evidence="1">
    <location>
        <begin position="285"/>
        <end position="318"/>
    </location>
</feature>
<feature type="compositionally biased region" description="Low complexity" evidence="1">
    <location>
        <begin position="160"/>
        <end position="175"/>
    </location>
</feature>
<proteinExistence type="predicted"/>
<dbReference type="InParanoid" id="A0A136JE17"/>
<feature type="region of interest" description="Disordered" evidence="1">
    <location>
        <begin position="1"/>
        <end position="55"/>
    </location>
</feature>
<feature type="compositionally biased region" description="Polar residues" evidence="1">
    <location>
        <begin position="1"/>
        <end position="41"/>
    </location>
</feature>
<dbReference type="Proteomes" id="UP000070501">
    <property type="component" value="Unassembled WGS sequence"/>
</dbReference>
<evidence type="ECO:0008006" key="5">
    <source>
        <dbReference type="Google" id="ProtNLM"/>
    </source>
</evidence>
<feature type="compositionally biased region" description="Polar residues" evidence="1">
    <location>
        <begin position="140"/>
        <end position="149"/>
    </location>
</feature>
<gene>
    <name evidence="3" type="ORF">Micbo1qcDRAFT_157337</name>
</gene>